<reference evidence="3" key="1">
    <citation type="submission" date="2016-01" db="EMBL/GenBank/DDBJ databases">
        <authorList>
            <person name="Peeters C."/>
        </authorList>
    </citation>
    <scope>NUCLEOTIDE SEQUENCE [LARGE SCALE GENOMIC DNA]</scope>
</reference>
<feature type="transmembrane region" description="Helical" evidence="1">
    <location>
        <begin position="80"/>
        <end position="97"/>
    </location>
</feature>
<protein>
    <recommendedName>
        <fullName evidence="4">Fatty acid hydroxylase domain-containing protein</fullName>
    </recommendedName>
</protein>
<dbReference type="Proteomes" id="UP000054740">
    <property type="component" value="Unassembled WGS sequence"/>
</dbReference>
<dbReference type="AlphaFoldDB" id="A0A158IQN0"/>
<keyword evidence="1" id="KW-0812">Transmembrane</keyword>
<proteinExistence type="predicted"/>
<keyword evidence="1" id="KW-1133">Transmembrane helix</keyword>
<sequence length="185" mass="22331">MIPTSIDIALSTAFSYVFLSVLEWFLHRYFMHRRNRVTAWSGFIKSTHYKHAVLHHNLYYQQFDHEPDPQGRYISVDPDFIFTVVLAVPFVAALFQLDHILALVFSVVLALHHIIWFAAHRQMHIPSDAFFRKWYPYRWLARNHWMHHRYRQVNYNLVFPLADLLFGTYRAPNERDRELMSKNRV</sequence>
<accession>A0A158IQN0</accession>
<keyword evidence="3" id="KW-1185">Reference proteome</keyword>
<gene>
    <name evidence="2" type="ORF">AWB70_05267</name>
</gene>
<feature type="transmembrane region" description="Helical" evidence="1">
    <location>
        <begin position="6"/>
        <end position="26"/>
    </location>
</feature>
<name>A0A158IQN0_CABCO</name>
<dbReference type="EMBL" id="FCNY02000015">
    <property type="protein sequence ID" value="SAL58857.1"/>
    <property type="molecule type" value="Genomic_DNA"/>
</dbReference>
<evidence type="ECO:0000313" key="3">
    <source>
        <dbReference type="Proteomes" id="UP000054740"/>
    </source>
</evidence>
<organism evidence="2 3">
    <name type="scientific">Caballeronia cordobensis</name>
    <name type="common">Burkholderia cordobensis</name>
    <dbReference type="NCBI Taxonomy" id="1353886"/>
    <lineage>
        <taxon>Bacteria</taxon>
        <taxon>Pseudomonadati</taxon>
        <taxon>Pseudomonadota</taxon>
        <taxon>Betaproteobacteria</taxon>
        <taxon>Burkholderiales</taxon>
        <taxon>Burkholderiaceae</taxon>
        <taxon>Caballeronia</taxon>
    </lineage>
</organism>
<evidence type="ECO:0000256" key="1">
    <source>
        <dbReference type="SAM" id="Phobius"/>
    </source>
</evidence>
<dbReference type="RefSeq" id="WP_060854214.1">
    <property type="nucleotide sequence ID" value="NZ_FCNY02000015.1"/>
</dbReference>
<keyword evidence="1" id="KW-0472">Membrane</keyword>
<evidence type="ECO:0008006" key="4">
    <source>
        <dbReference type="Google" id="ProtNLM"/>
    </source>
</evidence>
<evidence type="ECO:0000313" key="2">
    <source>
        <dbReference type="EMBL" id="SAL58857.1"/>
    </source>
</evidence>
<feature type="transmembrane region" description="Helical" evidence="1">
    <location>
        <begin position="103"/>
        <end position="119"/>
    </location>
</feature>